<sequence>MSSPLCYFSCAACQKIITDSHFLMAIGLAWHENCLRCTCCNSQLTDYGDRFYARLGLLLCTIDYVRIFGLFGLCCLCLRPIEPSAWAMSIGNGPRFSHLNCFRCWKCGYRFCVGEKYHLVDGLVVCDCDLVNLAPIRIYNFMLRRNLVNKVVTVHQSRESEPHPFHYVQLIVQNTNHLPIFSLPSLTFHDNEQQQRISQKYERADENDTKIYIITKSLFHQNNTKMSHLPGQQRSGNRTYNQLKMTIDT</sequence>
<dbReference type="GO" id="GO:0046872">
    <property type="term" value="F:metal ion binding"/>
    <property type="evidence" value="ECO:0007669"/>
    <property type="project" value="UniProtKB-KW"/>
</dbReference>
<dbReference type="Proteomes" id="UP000605970">
    <property type="component" value="Unassembled WGS sequence"/>
</dbReference>
<dbReference type="PANTHER" id="PTHR45787:SF1">
    <property type="entry name" value="LIM ZINC-BINDING DOMAIN-CONTAINING PROTEIN"/>
    <property type="match status" value="1"/>
</dbReference>
<gene>
    <name evidence="7" type="ORF">Mgra_00006150</name>
</gene>
<name>A0A8S9ZMT9_9BILA</name>
<dbReference type="PROSITE" id="PS50023">
    <property type="entry name" value="LIM_DOMAIN_2"/>
    <property type="match status" value="2"/>
</dbReference>
<proteinExistence type="predicted"/>
<dbReference type="SMART" id="SM00132">
    <property type="entry name" value="LIM"/>
    <property type="match status" value="2"/>
</dbReference>
<dbReference type="Gene3D" id="2.10.110.10">
    <property type="entry name" value="Cysteine Rich Protein"/>
    <property type="match status" value="2"/>
</dbReference>
<evidence type="ECO:0000259" key="6">
    <source>
        <dbReference type="PROSITE" id="PS50023"/>
    </source>
</evidence>
<keyword evidence="8" id="KW-1185">Reference proteome</keyword>
<keyword evidence="4 5" id="KW-0440">LIM domain</keyword>
<evidence type="ECO:0000256" key="5">
    <source>
        <dbReference type="PROSITE-ProRule" id="PRU00125"/>
    </source>
</evidence>
<dbReference type="GO" id="GO:0005634">
    <property type="term" value="C:nucleus"/>
    <property type="evidence" value="ECO:0007669"/>
    <property type="project" value="TreeGrafter"/>
</dbReference>
<feature type="domain" description="LIM zinc-binding" evidence="6">
    <location>
        <begin position="8"/>
        <end position="70"/>
    </location>
</feature>
<protein>
    <recommendedName>
        <fullName evidence="6">LIM zinc-binding domain-containing protein</fullName>
    </recommendedName>
</protein>
<dbReference type="GO" id="GO:0140297">
    <property type="term" value="F:DNA-binding transcription factor binding"/>
    <property type="evidence" value="ECO:0007669"/>
    <property type="project" value="TreeGrafter"/>
</dbReference>
<evidence type="ECO:0000313" key="7">
    <source>
        <dbReference type="EMBL" id="KAF7634396.1"/>
    </source>
</evidence>
<feature type="domain" description="LIM zinc-binding" evidence="6">
    <location>
        <begin position="72"/>
        <end position="136"/>
    </location>
</feature>
<keyword evidence="1 5" id="KW-0479">Metal-binding</keyword>
<dbReference type="PANTHER" id="PTHR45787">
    <property type="entry name" value="LD11652P"/>
    <property type="match status" value="1"/>
</dbReference>
<dbReference type="EMBL" id="JABEBT010000058">
    <property type="protein sequence ID" value="KAF7634396.1"/>
    <property type="molecule type" value="Genomic_DNA"/>
</dbReference>
<dbReference type="AlphaFoldDB" id="A0A8S9ZMT9"/>
<dbReference type="GO" id="GO:0045944">
    <property type="term" value="P:positive regulation of transcription by RNA polymerase II"/>
    <property type="evidence" value="ECO:0007669"/>
    <property type="project" value="TreeGrafter"/>
</dbReference>
<keyword evidence="3 5" id="KW-0862">Zinc</keyword>
<comment type="caution">
    <text evidence="7">The sequence shown here is derived from an EMBL/GenBank/DDBJ whole genome shotgun (WGS) entry which is preliminary data.</text>
</comment>
<reference evidence="7" key="1">
    <citation type="journal article" date="2020" name="Ecol. Evol.">
        <title>Genome structure and content of the rice root-knot nematode (Meloidogyne graminicola).</title>
        <authorList>
            <person name="Phan N.T."/>
            <person name="Danchin E.G.J."/>
            <person name="Klopp C."/>
            <person name="Perfus-Barbeoch L."/>
            <person name="Kozlowski D.K."/>
            <person name="Koutsovoulos G.D."/>
            <person name="Lopez-Roques C."/>
            <person name="Bouchez O."/>
            <person name="Zahm M."/>
            <person name="Besnard G."/>
            <person name="Bellafiore S."/>
        </authorList>
    </citation>
    <scope>NUCLEOTIDE SEQUENCE</scope>
    <source>
        <strain evidence="7">VN-18</strain>
    </source>
</reference>
<dbReference type="Pfam" id="PF00412">
    <property type="entry name" value="LIM"/>
    <property type="match status" value="1"/>
</dbReference>
<accession>A0A8S9ZMT9</accession>
<dbReference type="InterPro" id="IPR001781">
    <property type="entry name" value="Znf_LIM"/>
</dbReference>
<keyword evidence="2" id="KW-0677">Repeat</keyword>
<evidence type="ECO:0000256" key="1">
    <source>
        <dbReference type="ARBA" id="ARBA00022723"/>
    </source>
</evidence>
<dbReference type="PROSITE" id="PS00478">
    <property type="entry name" value="LIM_DOMAIN_1"/>
    <property type="match status" value="1"/>
</dbReference>
<evidence type="ECO:0000256" key="3">
    <source>
        <dbReference type="ARBA" id="ARBA00022833"/>
    </source>
</evidence>
<organism evidence="7 8">
    <name type="scientific">Meloidogyne graminicola</name>
    <dbReference type="NCBI Taxonomy" id="189291"/>
    <lineage>
        <taxon>Eukaryota</taxon>
        <taxon>Metazoa</taxon>
        <taxon>Ecdysozoa</taxon>
        <taxon>Nematoda</taxon>
        <taxon>Chromadorea</taxon>
        <taxon>Rhabditida</taxon>
        <taxon>Tylenchina</taxon>
        <taxon>Tylenchomorpha</taxon>
        <taxon>Tylenchoidea</taxon>
        <taxon>Meloidogynidae</taxon>
        <taxon>Meloidogyninae</taxon>
        <taxon>Meloidogyne</taxon>
    </lineage>
</organism>
<evidence type="ECO:0000313" key="8">
    <source>
        <dbReference type="Proteomes" id="UP000605970"/>
    </source>
</evidence>
<dbReference type="OrthoDB" id="1726137at2759"/>
<evidence type="ECO:0000256" key="4">
    <source>
        <dbReference type="ARBA" id="ARBA00023038"/>
    </source>
</evidence>
<dbReference type="GO" id="GO:0003713">
    <property type="term" value="F:transcription coactivator activity"/>
    <property type="evidence" value="ECO:0007669"/>
    <property type="project" value="TreeGrafter"/>
</dbReference>
<evidence type="ECO:0000256" key="2">
    <source>
        <dbReference type="ARBA" id="ARBA00022737"/>
    </source>
</evidence>
<dbReference type="SUPFAM" id="SSF57716">
    <property type="entry name" value="Glucocorticoid receptor-like (DNA-binding domain)"/>
    <property type="match status" value="2"/>
</dbReference>
<dbReference type="InterPro" id="IPR050945">
    <property type="entry name" value="LMO_RBTN_TF"/>
</dbReference>